<name>A0ABN1BJZ0_9ACTN</name>
<reference evidence="2 3" key="1">
    <citation type="journal article" date="2019" name="Int. J. Syst. Evol. Microbiol.">
        <title>The Global Catalogue of Microorganisms (GCM) 10K type strain sequencing project: providing services to taxonomists for standard genome sequencing and annotation.</title>
        <authorList>
            <consortium name="The Broad Institute Genomics Platform"/>
            <consortium name="The Broad Institute Genome Sequencing Center for Infectious Disease"/>
            <person name="Wu L."/>
            <person name="Ma J."/>
        </authorList>
    </citation>
    <scope>NUCLEOTIDE SEQUENCE [LARGE SCALE GENOMIC DNA]</scope>
    <source>
        <strain evidence="2 3">JCM 4805</strain>
    </source>
</reference>
<evidence type="ECO:0000313" key="3">
    <source>
        <dbReference type="Proteomes" id="UP001500909"/>
    </source>
</evidence>
<sequence length="353" mass="38146">MTVDATARTYMITGPEPEWWYRDLISCLQATFGSLLIREGADPLAVLGAGWRFLHLPGDVRSEEFYYPCPTGESGGTDLGAALAPHHDLHARWWQPADENDVWREVRASLADDRPVIAAVDNFHLPFRPAYGDVHAAHLVVIYGLDETRGVVHVSDAMPPAFRGAVPIEKFLSSWGSANPTDDQDAFFSDSQIGRRCLDVRLDVPPAPLTPELLGGYLRIDAAGFTTASPDSSARTGLAGYDEFAAELVERCRAADAGALRELYPFGWAMQAQASLHGELLRRCGRAWDDPALAGAGRAVEAVAHAWTGLRFTGAHGLEDPRAVASDIAHHATVLRGAYQRAVDAVGAAAARL</sequence>
<evidence type="ECO:0000313" key="2">
    <source>
        <dbReference type="EMBL" id="GAA0499209.1"/>
    </source>
</evidence>
<comment type="caution">
    <text evidence="2">The sequence shown here is derived from an EMBL/GenBank/DDBJ whole genome shotgun (WGS) entry which is preliminary data.</text>
</comment>
<evidence type="ECO:0000259" key="1">
    <source>
        <dbReference type="Pfam" id="PF14399"/>
    </source>
</evidence>
<accession>A0ABN1BJZ0</accession>
<feature type="domain" description="Butirosin biosynthesis protein H N-terminal" evidence="1">
    <location>
        <begin position="26"/>
        <end position="156"/>
    </location>
</feature>
<keyword evidence="3" id="KW-1185">Reference proteome</keyword>
<proteinExistence type="predicted"/>
<dbReference type="EMBL" id="BAAABY010000062">
    <property type="protein sequence ID" value="GAA0499209.1"/>
    <property type="molecule type" value="Genomic_DNA"/>
</dbReference>
<dbReference type="RefSeq" id="WP_346100179.1">
    <property type="nucleotide sequence ID" value="NZ_BAAABY010000062.1"/>
</dbReference>
<protein>
    <recommendedName>
        <fullName evidence="1">Butirosin biosynthesis protein H N-terminal domain-containing protein</fullName>
    </recommendedName>
</protein>
<dbReference type="Proteomes" id="UP001500909">
    <property type="component" value="Unassembled WGS sequence"/>
</dbReference>
<gene>
    <name evidence="2" type="ORF">GCM10010361_75960</name>
</gene>
<dbReference type="InterPro" id="IPR026935">
    <property type="entry name" value="BtrH_N"/>
</dbReference>
<organism evidence="2 3">
    <name type="scientific">Streptomyces olivaceiscleroticus</name>
    <dbReference type="NCBI Taxonomy" id="68245"/>
    <lineage>
        <taxon>Bacteria</taxon>
        <taxon>Bacillati</taxon>
        <taxon>Actinomycetota</taxon>
        <taxon>Actinomycetes</taxon>
        <taxon>Kitasatosporales</taxon>
        <taxon>Streptomycetaceae</taxon>
        <taxon>Streptomyces</taxon>
    </lineage>
</organism>
<dbReference type="Pfam" id="PF14399">
    <property type="entry name" value="BtrH_N"/>
    <property type="match status" value="1"/>
</dbReference>